<keyword evidence="7 9" id="KW-1133">Transmembrane helix</keyword>
<evidence type="ECO:0000256" key="7">
    <source>
        <dbReference type="ARBA" id="ARBA00022989"/>
    </source>
</evidence>
<feature type="transmembrane region" description="Helical" evidence="9">
    <location>
        <begin position="402"/>
        <end position="423"/>
    </location>
</feature>
<dbReference type="SMART" id="SM00382">
    <property type="entry name" value="AAA"/>
    <property type="match status" value="1"/>
</dbReference>
<comment type="caution">
    <text evidence="11">The sequence shown here is derived from an EMBL/GenBank/DDBJ whole genome shotgun (WGS) entry which is preliminary data.</text>
</comment>
<dbReference type="InterPro" id="IPR043428">
    <property type="entry name" value="LivM-like"/>
</dbReference>
<evidence type="ECO:0000256" key="9">
    <source>
        <dbReference type="SAM" id="Phobius"/>
    </source>
</evidence>
<evidence type="ECO:0000313" key="11">
    <source>
        <dbReference type="EMBL" id="GIJ63200.1"/>
    </source>
</evidence>
<dbReference type="PROSITE" id="PS50893">
    <property type="entry name" value="ABC_TRANSPORTER_2"/>
    <property type="match status" value="1"/>
</dbReference>
<feature type="transmembrane region" description="Helical" evidence="9">
    <location>
        <begin position="609"/>
        <end position="633"/>
    </location>
</feature>
<dbReference type="Proteomes" id="UP000612585">
    <property type="component" value="Unassembled WGS sequence"/>
</dbReference>
<feature type="transmembrane region" description="Helical" evidence="9">
    <location>
        <begin position="583"/>
        <end position="603"/>
    </location>
</feature>
<protein>
    <submittedName>
        <fullName evidence="11">ABC transporter</fullName>
    </submittedName>
</protein>
<evidence type="ECO:0000259" key="10">
    <source>
        <dbReference type="PROSITE" id="PS50893"/>
    </source>
</evidence>
<feature type="transmembrane region" description="Helical" evidence="9">
    <location>
        <begin position="157"/>
        <end position="174"/>
    </location>
</feature>
<evidence type="ECO:0000256" key="4">
    <source>
        <dbReference type="ARBA" id="ARBA00022692"/>
    </source>
</evidence>
<comment type="subcellular location">
    <subcellularLocation>
        <location evidence="1">Cell membrane</location>
        <topology evidence="1">Multi-pass membrane protein</topology>
    </subcellularLocation>
</comment>
<proteinExistence type="predicted"/>
<keyword evidence="2" id="KW-0813">Transport</keyword>
<feature type="transmembrane region" description="Helical" evidence="9">
    <location>
        <begin position="252"/>
        <end position="269"/>
    </location>
</feature>
<dbReference type="InterPro" id="IPR001851">
    <property type="entry name" value="ABC_transp_permease"/>
</dbReference>
<dbReference type="GO" id="GO:0016887">
    <property type="term" value="F:ATP hydrolysis activity"/>
    <property type="evidence" value="ECO:0007669"/>
    <property type="project" value="InterPro"/>
</dbReference>
<evidence type="ECO:0000256" key="8">
    <source>
        <dbReference type="ARBA" id="ARBA00023136"/>
    </source>
</evidence>
<dbReference type="Pfam" id="PF02653">
    <property type="entry name" value="BPD_transp_2"/>
    <property type="match status" value="2"/>
</dbReference>
<feature type="transmembrane region" description="Helical" evidence="9">
    <location>
        <begin position="430"/>
        <end position="446"/>
    </location>
</feature>
<feature type="transmembrane region" description="Helical" evidence="9">
    <location>
        <begin position="350"/>
        <end position="368"/>
    </location>
</feature>
<sequence length="924" mass="94898">MQQVLLFALIGLGAGAAYAAIGLGVTVTYQGTGTVHFGLGAAGMWTVYVFDELRRTGDLLLPIPLVRVPLGSPTGTAVALVLAVLSAAAVGWLSQLLVFRPLAAAPVLAKVVASIGIMLTLQALVVLRVGSASRAVAPVLPAGGLHIGDGAVPQDRLWIAALLTVVTVALWAYLRYTRFGLATRAAAENERAASLAGFAPQALAASTAVIAGVVVGIFCILAAPTLGLTTTGFVLMIAPGLACALAGRFDNLFVVLATGLLLGVVQSELTLLRGQEWWPTWASTGLNDAVPFLAIVGGLVLVGRSLPTRGADAAEALPEVVIPQPRWLPITAVIGGAVVLLFVLRGGFRFGLITSFIVALLALSLVVLTGLAGQVSLAQAAFAGSAGFVVAKLAAAHAPLPIALPFAAAVAALLGVLVGLPAVRIRGAQLAVVTLALGIALERFVFRNPSFTDPAGNPIPDPVLFGISFGVSDGLQTARIQFGLLVLVILTVVALGVANLTRSGTGRRLLAIRSDERAAAAVGINVSASKLLAFGIASFIAGIGGALIGYSRGQLTADSFTVFVGLSLLAFAYLGGITSVSGAVVAGLSAPLGLVFVTFSRLFEDLGTWYAVLAGVSLVLGAIFNPVGVAGAATSMLRRFRAAGGHHRPVAPGPPEPPPVAVVGARAHTGKVRLRTTGLSVQYGGLRALDGVDLSVRAGQIIGLIGPNGAGKTTFIDAVTGFTPSTGEVFLEGLSLDGAPPHQRARRGLRRTWQAVQLFADLDAHDNVAVAAQPFDLRTLVLDLVRPQRAPVLAAVGGALARMDLTPLARVRPQTLTLGQRKLLGVARALAMPGSVLLLDEPAAGLSGADRIALAARLRQFAADGLAVLLVEHDVDLVLSVCDHVYVLEFGHLLAHGTPAQIRTDRRVIDAYLGQASRGVEERA</sequence>
<feature type="transmembrane region" description="Helical" evidence="9">
    <location>
        <begin position="557"/>
        <end position="576"/>
    </location>
</feature>
<dbReference type="PANTHER" id="PTHR45772">
    <property type="entry name" value="CONSERVED COMPONENT OF ABC TRANSPORTER FOR NATURAL AMINO ACIDS-RELATED"/>
    <property type="match status" value="1"/>
</dbReference>
<keyword evidence="6" id="KW-0067">ATP-binding</keyword>
<keyword evidence="12" id="KW-1185">Reference proteome</keyword>
<dbReference type="EMBL" id="BOPG01000089">
    <property type="protein sequence ID" value="GIJ63200.1"/>
    <property type="molecule type" value="Genomic_DNA"/>
</dbReference>
<accession>A0A8J3ZKN0</accession>
<dbReference type="GO" id="GO:0005524">
    <property type="term" value="F:ATP binding"/>
    <property type="evidence" value="ECO:0007669"/>
    <property type="project" value="UniProtKB-KW"/>
</dbReference>
<dbReference type="InterPro" id="IPR051120">
    <property type="entry name" value="ABC_AA/LPS_Transport"/>
</dbReference>
<dbReference type="CDD" id="cd03219">
    <property type="entry name" value="ABC_Mj1267_LivG_branched"/>
    <property type="match status" value="1"/>
</dbReference>
<dbReference type="InterPro" id="IPR027417">
    <property type="entry name" value="P-loop_NTPase"/>
</dbReference>
<feature type="transmembrane region" description="Helical" evidence="9">
    <location>
        <begin position="229"/>
        <end position="247"/>
    </location>
</feature>
<feature type="transmembrane region" description="Helical" evidence="9">
    <location>
        <begin position="531"/>
        <end position="551"/>
    </location>
</feature>
<dbReference type="RefSeq" id="WP_204009276.1">
    <property type="nucleotide sequence ID" value="NZ_BOPG01000089.1"/>
</dbReference>
<dbReference type="InterPro" id="IPR032823">
    <property type="entry name" value="BCA_ABC_TP_C"/>
</dbReference>
<keyword evidence="3" id="KW-1003">Cell membrane</keyword>
<dbReference type="CDD" id="cd06582">
    <property type="entry name" value="TM_PBP1_LivH_like"/>
    <property type="match status" value="1"/>
</dbReference>
<dbReference type="CDD" id="cd06581">
    <property type="entry name" value="TM_PBP1_LivM_like"/>
    <property type="match status" value="1"/>
</dbReference>
<feature type="domain" description="ABC transporter" evidence="10">
    <location>
        <begin position="674"/>
        <end position="915"/>
    </location>
</feature>
<feature type="transmembrane region" description="Helical" evidence="9">
    <location>
        <begin position="327"/>
        <end position="344"/>
    </location>
</feature>
<evidence type="ECO:0000256" key="6">
    <source>
        <dbReference type="ARBA" id="ARBA00022840"/>
    </source>
</evidence>
<dbReference type="GO" id="GO:0015658">
    <property type="term" value="F:branched-chain amino acid transmembrane transporter activity"/>
    <property type="evidence" value="ECO:0007669"/>
    <property type="project" value="InterPro"/>
</dbReference>
<feature type="transmembrane region" description="Helical" evidence="9">
    <location>
        <begin position="111"/>
        <end position="137"/>
    </location>
</feature>
<feature type="transmembrane region" description="Helical" evidence="9">
    <location>
        <begin position="77"/>
        <end position="99"/>
    </location>
</feature>
<dbReference type="Gene3D" id="3.40.50.300">
    <property type="entry name" value="P-loop containing nucleotide triphosphate hydrolases"/>
    <property type="match status" value="1"/>
</dbReference>
<organism evidence="11 12">
    <name type="scientific">Virgisporangium aurantiacum</name>
    <dbReference type="NCBI Taxonomy" id="175570"/>
    <lineage>
        <taxon>Bacteria</taxon>
        <taxon>Bacillati</taxon>
        <taxon>Actinomycetota</taxon>
        <taxon>Actinomycetes</taxon>
        <taxon>Micromonosporales</taxon>
        <taxon>Micromonosporaceae</taxon>
        <taxon>Virgisporangium</taxon>
    </lineage>
</organism>
<reference evidence="11" key="1">
    <citation type="submission" date="2021-01" db="EMBL/GenBank/DDBJ databases">
        <title>Whole genome shotgun sequence of Virgisporangium aurantiacum NBRC 16421.</title>
        <authorList>
            <person name="Komaki H."/>
            <person name="Tamura T."/>
        </authorList>
    </citation>
    <scope>NUCLEOTIDE SEQUENCE</scope>
    <source>
        <strain evidence="11">NBRC 16421</strain>
    </source>
</reference>
<gene>
    <name evidence="11" type="ORF">Vau01_107160</name>
</gene>
<evidence type="ECO:0000256" key="5">
    <source>
        <dbReference type="ARBA" id="ARBA00022741"/>
    </source>
</evidence>
<feature type="transmembrane region" description="Helical" evidence="9">
    <location>
        <begin position="195"/>
        <end position="223"/>
    </location>
</feature>
<dbReference type="Pfam" id="PF00005">
    <property type="entry name" value="ABC_tran"/>
    <property type="match status" value="1"/>
</dbReference>
<name>A0A8J3ZKN0_9ACTN</name>
<keyword evidence="5" id="KW-0547">Nucleotide-binding</keyword>
<feature type="transmembrane region" description="Helical" evidence="9">
    <location>
        <begin position="480"/>
        <end position="500"/>
    </location>
</feature>
<evidence type="ECO:0000313" key="12">
    <source>
        <dbReference type="Proteomes" id="UP000612585"/>
    </source>
</evidence>
<dbReference type="InterPro" id="IPR003439">
    <property type="entry name" value="ABC_transporter-like_ATP-bd"/>
</dbReference>
<dbReference type="InterPro" id="IPR003593">
    <property type="entry name" value="AAA+_ATPase"/>
</dbReference>
<dbReference type="SUPFAM" id="SSF52540">
    <property type="entry name" value="P-loop containing nucleoside triphosphate hydrolases"/>
    <property type="match status" value="1"/>
</dbReference>
<keyword evidence="4 9" id="KW-0812">Transmembrane</keyword>
<evidence type="ECO:0000256" key="1">
    <source>
        <dbReference type="ARBA" id="ARBA00004651"/>
    </source>
</evidence>
<dbReference type="AlphaFoldDB" id="A0A8J3ZKN0"/>
<evidence type="ECO:0000256" key="3">
    <source>
        <dbReference type="ARBA" id="ARBA00022475"/>
    </source>
</evidence>
<dbReference type="GO" id="GO:0005886">
    <property type="term" value="C:plasma membrane"/>
    <property type="evidence" value="ECO:0007669"/>
    <property type="project" value="UniProtKB-SubCell"/>
</dbReference>
<keyword evidence="8 9" id="KW-0472">Membrane</keyword>
<evidence type="ECO:0000256" key="2">
    <source>
        <dbReference type="ARBA" id="ARBA00022448"/>
    </source>
</evidence>
<dbReference type="Pfam" id="PF12399">
    <property type="entry name" value="BCA_ABC_TP_C"/>
    <property type="match status" value="1"/>
</dbReference>